<dbReference type="AlphaFoldDB" id="A0AAV4VQD1"/>
<reference evidence="1 2" key="1">
    <citation type="submission" date="2021-06" db="EMBL/GenBank/DDBJ databases">
        <title>Caerostris extrusa draft genome.</title>
        <authorList>
            <person name="Kono N."/>
            <person name="Arakawa K."/>
        </authorList>
    </citation>
    <scope>NUCLEOTIDE SEQUENCE [LARGE SCALE GENOMIC DNA]</scope>
</reference>
<evidence type="ECO:0000313" key="1">
    <source>
        <dbReference type="EMBL" id="GIY71984.1"/>
    </source>
</evidence>
<accession>A0AAV4VQD1</accession>
<dbReference type="EMBL" id="BPLR01014879">
    <property type="protein sequence ID" value="GIY71984.1"/>
    <property type="molecule type" value="Genomic_DNA"/>
</dbReference>
<sequence length="154" mass="17742">MLSYQIAKICSTRNDVCSFDIGISLVLGDLLGWRIFSSKERDLLKAFDSSRPRLLRYAALENDICSFDIGITLVPVGLLNWRWMTSIFIPPEDAQMTQRTNGTQMSFEQGRANESPPFHRMNLQNDLRGISIFGEIKYTQKERERIIHSHFVAK</sequence>
<keyword evidence="2" id="KW-1185">Reference proteome</keyword>
<organism evidence="1 2">
    <name type="scientific">Caerostris extrusa</name>
    <name type="common">Bark spider</name>
    <name type="synonym">Caerostris bankana</name>
    <dbReference type="NCBI Taxonomy" id="172846"/>
    <lineage>
        <taxon>Eukaryota</taxon>
        <taxon>Metazoa</taxon>
        <taxon>Ecdysozoa</taxon>
        <taxon>Arthropoda</taxon>
        <taxon>Chelicerata</taxon>
        <taxon>Arachnida</taxon>
        <taxon>Araneae</taxon>
        <taxon>Araneomorphae</taxon>
        <taxon>Entelegynae</taxon>
        <taxon>Araneoidea</taxon>
        <taxon>Araneidae</taxon>
        <taxon>Caerostris</taxon>
    </lineage>
</organism>
<proteinExistence type="predicted"/>
<comment type="caution">
    <text evidence="1">The sequence shown here is derived from an EMBL/GenBank/DDBJ whole genome shotgun (WGS) entry which is preliminary data.</text>
</comment>
<dbReference type="Proteomes" id="UP001054945">
    <property type="component" value="Unassembled WGS sequence"/>
</dbReference>
<name>A0AAV4VQD1_CAEEX</name>
<protein>
    <submittedName>
        <fullName evidence="1">Uncharacterized protein</fullName>
    </submittedName>
</protein>
<gene>
    <name evidence="1" type="ORF">CEXT_543361</name>
</gene>
<evidence type="ECO:0000313" key="2">
    <source>
        <dbReference type="Proteomes" id="UP001054945"/>
    </source>
</evidence>